<dbReference type="GO" id="GO:0005886">
    <property type="term" value="C:plasma membrane"/>
    <property type="evidence" value="ECO:0007669"/>
    <property type="project" value="UniProtKB-SubCell"/>
</dbReference>
<feature type="compositionally biased region" description="Basic and acidic residues" evidence="7">
    <location>
        <begin position="470"/>
        <end position="482"/>
    </location>
</feature>
<keyword evidence="11" id="KW-1185">Reference proteome</keyword>
<evidence type="ECO:0000256" key="2">
    <source>
        <dbReference type="ARBA" id="ARBA00022475"/>
    </source>
</evidence>
<dbReference type="InterPro" id="IPR041282">
    <property type="entry name" value="FYVE_2"/>
</dbReference>
<feature type="region of interest" description="Disordered" evidence="7">
    <location>
        <begin position="1392"/>
        <end position="1425"/>
    </location>
</feature>
<name>A0A643CDS4_BALPH</name>
<dbReference type="Gene3D" id="6.10.250.3000">
    <property type="match status" value="1"/>
</dbReference>
<dbReference type="SUPFAM" id="SSF49562">
    <property type="entry name" value="C2 domain (Calcium/lipid-binding domain, CaLB)"/>
    <property type="match status" value="2"/>
</dbReference>
<comment type="caution">
    <text evidence="10">The sequence shown here is derived from an EMBL/GenBank/DDBJ whole genome shotgun (WGS) entry which is preliminary data.</text>
</comment>
<evidence type="ECO:0000256" key="5">
    <source>
        <dbReference type="ARBA" id="ARBA00023136"/>
    </source>
</evidence>
<dbReference type="InterPro" id="IPR000008">
    <property type="entry name" value="C2_dom"/>
</dbReference>
<evidence type="ECO:0000256" key="7">
    <source>
        <dbReference type="SAM" id="MobiDB-lite"/>
    </source>
</evidence>
<organism evidence="10 11">
    <name type="scientific">Balaenoptera physalus</name>
    <name type="common">Fin whale</name>
    <name type="synonym">Balaena physalus</name>
    <dbReference type="NCBI Taxonomy" id="9770"/>
    <lineage>
        <taxon>Eukaryota</taxon>
        <taxon>Metazoa</taxon>
        <taxon>Chordata</taxon>
        <taxon>Craniata</taxon>
        <taxon>Vertebrata</taxon>
        <taxon>Euteleostomi</taxon>
        <taxon>Mammalia</taxon>
        <taxon>Eutheria</taxon>
        <taxon>Laurasiatheria</taxon>
        <taxon>Artiodactyla</taxon>
        <taxon>Whippomorpha</taxon>
        <taxon>Cetacea</taxon>
        <taxon>Mysticeti</taxon>
        <taxon>Balaenopteridae</taxon>
        <taxon>Balaenoptera</taxon>
    </lineage>
</organism>
<dbReference type="GO" id="GO:0070382">
    <property type="term" value="C:exocytic vesicle"/>
    <property type="evidence" value="ECO:0007669"/>
    <property type="project" value="TreeGrafter"/>
</dbReference>
<dbReference type="InterPro" id="IPR043567">
    <property type="entry name" value="SYTL1-5_C2B"/>
</dbReference>
<dbReference type="Proteomes" id="UP000437017">
    <property type="component" value="Unassembled WGS sequence"/>
</dbReference>
<dbReference type="Pfam" id="PF02318">
    <property type="entry name" value="FYVE_2"/>
    <property type="match status" value="1"/>
</dbReference>
<feature type="compositionally biased region" description="Basic and acidic residues" evidence="7">
    <location>
        <begin position="902"/>
        <end position="918"/>
    </location>
</feature>
<dbReference type="SMART" id="SM00239">
    <property type="entry name" value="C2"/>
    <property type="match status" value="2"/>
</dbReference>
<feature type="region of interest" description="Disordered" evidence="7">
    <location>
        <begin position="303"/>
        <end position="489"/>
    </location>
</feature>
<feature type="region of interest" description="Disordered" evidence="7">
    <location>
        <begin position="1173"/>
        <end position="1207"/>
    </location>
</feature>
<evidence type="ECO:0000256" key="4">
    <source>
        <dbReference type="ARBA" id="ARBA00022737"/>
    </source>
</evidence>
<feature type="compositionally biased region" description="Polar residues" evidence="7">
    <location>
        <begin position="440"/>
        <end position="450"/>
    </location>
</feature>
<reference evidence="10 11" key="1">
    <citation type="journal article" date="2019" name="PLoS ONE">
        <title>Genomic analyses reveal an absence of contemporary introgressive admixture between fin whales and blue whales, despite known hybrids.</title>
        <authorList>
            <person name="Westbury M.V."/>
            <person name="Petersen B."/>
            <person name="Lorenzen E.D."/>
        </authorList>
    </citation>
    <scope>NUCLEOTIDE SEQUENCE [LARGE SCALE GENOMIC DNA]</scope>
    <source>
        <strain evidence="10">FinWhale-01</strain>
    </source>
</reference>
<dbReference type="PROSITE" id="PS50916">
    <property type="entry name" value="RABBD"/>
    <property type="match status" value="1"/>
</dbReference>
<dbReference type="CDD" id="cd08393">
    <property type="entry name" value="C2A_SLP-1_2"/>
    <property type="match status" value="1"/>
</dbReference>
<sequence>MFNSNWGDDEEAEVLKVHQFRKFAWSGSSIGTKTDELWVGMVSSLKGVFVCFTAYRYNDHGPGSIHTAQECAAVHEWVEAGMACSVILSVSEQNRTIRRRIEIDWDGVILGFEMKSVLFEITKSVYGKCYPSVASALGLKEALVQQQPSGKGEDYIHNTSKCSFSLEMKGDKLGELLQVEQKLEMIDLSFLTEEEQEAIMKVLQRDAALKRAEEERVRHLPEKIKDDQQLRNMSGQWFYEAKAKRHRDKIHGADIIRASMRKKRHQGAAEQSKDRANRAKESWVNNVNKDAFLPPELTGVVEEPEEDVAPASPSSSVVNPASTMIDTSQESTRESAVSPAKQRKNPFNSSMLPEDHLSQQIKNEQSENGRAGFFQTSKEGELSESKEKSSILDISSQKLEKTKQTFPGPENGSQIKAPIPKARKMIYKSHDLKQDDDQSFPRQRTDSLNTRGAPRGILKRNSSSSSTDSETVRFHQNIEPKSKIVSPGLTIHERISEKEHSLEDDSSSNSLEPLKHVRFSAVKDELPQSLGLVHGREVGEFSVLESDRLKNGTEDAGDIDEFCNDPKPSQYRKPLLFQPSPSSPSTSKNETHQPATSGSFPINEHHSPKEVLTTRAQSTENSHTIDEHKANSSELSRLESKLSRSPADELSHVEPESSQVPDRSSRDHQQGKPPLLKSLKAKTSSCSGPHATDIRKTTDDSISKVLDWLNRSSHSDDKKSSLQYSQEIEPKEKTDSKSRIAVGLVTDDTSQKENGSKALLSTKVELTPVGSDSTFQVEENMPFGNGENVNIKPKSINLSPQGKESPGILQPFEISSPNQENKTVDYSQGSKNVGEGIEVLPPTNNYSYSVCKGSHAEDQVPCNIKDVDSLGEEEPKLCVYEKNRRKSEVNFESSTVIEQRSFKDNVKAERESKGRDSYILKASSESETIESPPEATNNKSPWKKPKVQLQEAGEVPQKQVQREKYKRVSDRISFWEGERTAANLTHKEPTSSFSQGRLSAKAYQPVKSMDSLSTGCSKYNNQVTAKQLVLDKDDQAAHLCHFYSSSKTKETRPQISGPSKNDPSADQPGKVSLFQNMTTEPIRLPVTDSLHYEKDITLPPLQLPSNVGSEIHTSLEKDRSLIGEWNPNFKVISLKERMDEPNTEQVYNHSQFENLRKFWDLGANPNSQDNIEKNTTTSQKNSVPFNSQKHKEFSDIKSSGKNTHERETLLSQKKVPAGEEIEKLNSKGTLQVLPNETTFPLRPPRKFTHQLPGYESSKENMGKNTEGFVTPVFKEEKDYSDREIQEIQESIVKTSVLSKDYRDTFNDSLQKLLSEASSPVIQPSGGKVHKKQALEPGISENKTRPRKTDFADTEEEAKRPKEIINEHTDKTVAPPKVNSNTLTASLDKLLKEATGTPPSPLQTECEPATTRINSESEESRVYEKGIEWSQNTSAYQREIKASFPEAETLGNTALSQKAQSGECQINTEDLFQMAAEGSYPLDQPSYHHRKGSFGDVANTPQDMPSSKDAHLAPQNKAVPSQREISETVEKAVLQKLLREAWLSYPVGREVVSGEVKAEFPEGAQVEGSPSNSLGVIPPQTTMDSLVPDRKDLCSFSVVPDKTHKVGSYLAAQMPSSEQTLSSSASTVAQYGKELSQEVTEIVRETIIQPKSELLEFSAVLEKLLKETMETPCSIYHSDTGTLYSSKLIGSTEVPRQAASEFHPKEIKETVEKPETPSITGSAFEIGFEKLLKESSNGPSYQLQVSVKEETPEKEASQSKQARFLGKVPSFYCTGSKASEMKLKSNVFKSQVSQRDKVLGRDKAVTDLPIDLCGFESGVEFPGTSQLSVDHEIGTTETIKPPEDRNYESEVAVVREGAFQELGFKEAPEAINVPRNRQPIPLLTNKENSTKISKVELILASPYKRQEKKEEKEGFSDSDFSDGNIISKAESCRNTSSSEEEPSPVLKTLERSAARKMPSKSLEDIASDSSNQAKVDNLPEELVRSAEDDQKADQEPDTNECIPGISTVPSQPDNQFSHPDKLKRMSKSVPAFLQDEASFDDRETDTASEGSYQLSRHKKSPSSLTNLSSSSGMTSLSSVSGSVMSVYSGDFGNLEVKGNIQFAIDYVDSLKELHVFVAQCKDLAAADIRKQRSDPYVKTYLLPDKGKMGKKKTLVAKKTLNPVYNEILRYKIDRQILKTQKLNLSVWHRDTFKRNSFLGEVELDLETWDWDNKQNKQLKWYPLKRKTAPVAFEAENRGEMKLALQYVPEPMPGKKLPTTGEVHIWVKECLDLPLLRGSHLNSFVKCTILPDTSRKSRQKTRAVGKTTNPVFNHTMVYDGFRPEDLTEACVELTVWDHYKLSNQFLGGLRIGFGTGKSYGTEVDWMDSTSEEVALWEKMVNSPNTWIEATLPLRMLLIAKISK</sequence>
<feature type="compositionally biased region" description="Basic and acidic residues" evidence="7">
    <location>
        <begin position="692"/>
        <end position="702"/>
    </location>
</feature>
<dbReference type="FunFam" id="2.60.40.150:FF:000006">
    <property type="entry name" value="Synaptotagmin-like 5, isoform CRA_a"/>
    <property type="match status" value="1"/>
</dbReference>
<feature type="domain" description="C2" evidence="8">
    <location>
        <begin position="2235"/>
        <end position="2364"/>
    </location>
</feature>
<feature type="compositionally biased region" description="Polar residues" evidence="7">
    <location>
        <begin position="2006"/>
        <end position="2016"/>
    </location>
</feature>
<evidence type="ECO:0000256" key="6">
    <source>
        <dbReference type="ARBA" id="ARBA00072164"/>
    </source>
</evidence>
<dbReference type="GO" id="GO:0006887">
    <property type="term" value="P:exocytosis"/>
    <property type="evidence" value="ECO:0007669"/>
    <property type="project" value="UniProtKB-KW"/>
</dbReference>
<protein>
    <recommendedName>
        <fullName evidence="6">Synaptotagmin-like protein 2</fullName>
    </recommendedName>
</protein>
<dbReference type="Pfam" id="PF00168">
    <property type="entry name" value="C2"/>
    <property type="match status" value="2"/>
</dbReference>
<dbReference type="GO" id="GO:0042043">
    <property type="term" value="F:neurexin family protein binding"/>
    <property type="evidence" value="ECO:0007669"/>
    <property type="project" value="TreeGrafter"/>
</dbReference>
<feature type="domain" description="RabBD" evidence="9">
    <location>
        <begin position="185"/>
        <end position="241"/>
    </location>
</feature>
<dbReference type="InterPro" id="IPR035892">
    <property type="entry name" value="C2_domain_sf"/>
</dbReference>
<keyword evidence="3" id="KW-0268">Exocytosis</keyword>
<keyword evidence="2" id="KW-1003">Cell membrane</keyword>
<proteinExistence type="predicted"/>
<feature type="compositionally biased region" description="Basic and acidic residues" evidence="7">
    <location>
        <begin position="271"/>
        <end position="281"/>
    </location>
</feature>
<feature type="domain" description="C2" evidence="8">
    <location>
        <begin position="2095"/>
        <end position="2220"/>
    </location>
</feature>
<evidence type="ECO:0000256" key="3">
    <source>
        <dbReference type="ARBA" id="ARBA00022483"/>
    </source>
</evidence>
<feature type="compositionally biased region" description="Basic and acidic residues" evidence="7">
    <location>
        <begin position="1904"/>
        <end position="1914"/>
    </location>
</feature>
<feature type="region of interest" description="Disordered" evidence="7">
    <location>
        <begin position="1904"/>
        <end position="2020"/>
    </location>
</feature>
<feature type="compositionally biased region" description="Low complexity" evidence="7">
    <location>
        <begin position="2060"/>
        <end position="2071"/>
    </location>
</feature>
<gene>
    <name evidence="10" type="ORF">E2I00_016339</name>
</gene>
<feature type="compositionally biased region" description="Basic and acidic residues" evidence="7">
    <location>
        <begin position="378"/>
        <end position="390"/>
    </location>
</feature>
<evidence type="ECO:0000313" key="10">
    <source>
        <dbReference type="EMBL" id="KAB0398340.1"/>
    </source>
</evidence>
<feature type="region of interest" description="Disordered" evidence="7">
    <location>
        <begin position="1318"/>
        <end position="1379"/>
    </location>
</feature>
<dbReference type="GO" id="GO:0031267">
    <property type="term" value="F:small GTPase binding"/>
    <property type="evidence" value="ECO:0007669"/>
    <property type="project" value="InterPro"/>
</dbReference>
<evidence type="ECO:0000259" key="9">
    <source>
        <dbReference type="PROSITE" id="PS50916"/>
    </source>
</evidence>
<dbReference type="OrthoDB" id="195679at2759"/>
<feature type="region of interest" description="Disordered" evidence="7">
    <location>
        <begin position="2032"/>
        <end position="2071"/>
    </location>
</feature>
<feature type="compositionally biased region" description="Polar residues" evidence="7">
    <location>
        <begin position="1173"/>
        <end position="1187"/>
    </location>
</feature>
<accession>A0A643CDS4</accession>
<feature type="compositionally biased region" description="Polar residues" evidence="7">
    <location>
        <begin position="813"/>
        <end position="831"/>
    </location>
</feature>
<feature type="compositionally biased region" description="Basic and acidic residues" evidence="7">
    <location>
        <begin position="1341"/>
        <end position="1370"/>
    </location>
</feature>
<feature type="region of interest" description="Disordered" evidence="7">
    <location>
        <begin position="1047"/>
        <end position="1071"/>
    </location>
</feature>
<evidence type="ECO:0000256" key="1">
    <source>
        <dbReference type="ARBA" id="ARBA00004236"/>
    </source>
</evidence>
<feature type="compositionally biased region" description="Polar residues" evidence="7">
    <location>
        <begin position="1053"/>
        <end position="1064"/>
    </location>
</feature>
<feature type="compositionally biased region" description="Polar residues" evidence="7">
    <location>
        <begin position="358"/>
        <end position="368"/>
    </location>
</feature>
<dbReference type="FunFam" id="2.60.40.150:FF:000040">
    <property type="entry name" value="synaptotagmin-like protein 2 isoform X2"/>
    <property type="match status" value="1"/>
</dbReference>
<keyword evidence="5" id="KW-0472">Membrane</keyword>
<dbReference type="PANTHER" id="PTHR45716">
    <property type="entry name" value="BITESIZE, ISOFORM I"/>
    <property type="match status" value="1"/>
</dbReference>
<dbReference type="PROSITE" id="PS50004">
    <property type="entry name" value="C2"/>
    <property type="match status" value="2"/>
</dbReference>
<feature type="compositionally biased region" description="Basic and acidic residues" evidence="7">
    <location>
        <begin position="623"/>
        <end position="655"/>
    </location>
</feature>
<keyword evidence="4" id="KW-0677">Repeat</keyword>
<dbReference type="GO" id="GO:0006886">
    <property type="term" value="P:intracellular protein transport"/>
    <property type="evidence" value="ECO:0007669"/>
    <property type="project" value="InterPro"/>
</dbReference>
<feature type="region of interest" description="Disordered" evidence="7">
    <location>
        <begin position="902"/>
        <end position="963"/>
    </location>
</feature>
<feature type="region of interest" description="Disordered" evidence="7">
    <location>
        <begin position="772"/>
        <end position="839"/>
    </location>
</feature>
<evidence type="ECO:0000259" key="8">
    <source>
        <dbReference type="PROSITE" id="PS50004"/>
    </source>
</evidence>
<feature type="region of interest" description="Disordered" evidence="7">
    <location>
        <begin position="257"/>
        <end position="287"/>
    </location>
</feature>
<feature type="region of interest" description="Disordered" evidence="7">
    <location>
        <begin position="545"/>
        <end position="756"/>
    </location>
</feature>
<feature type="compositionally biased region" description="Low complexity" evidence="7">
    <location>
        <begin position="922"/>
        <end position="936"/>
    </location>
</feature>
<comment type="subcellular location">
    <subcellularLocation>
        <location evidence="1">Cell membrane</location>
    </subcellularLocation>
</comment>
<feature type="compositionally biased region" description="Basic and acidic residues" evidence="7">
    <location>
        <begin position="1980"/>
        <end position="1993"/>
    </location>
</feature>
<dbReference type="PANTHER" id="PTHR45716:SF5">
    <property type="entry name" value="SYNAPTOTAGMIN-LIKE PROTEIN 2"/>
    <property type="match status" value="1"/>
</dbReference>
<feature type="region of interest" description="Disordered" evidence="7">
    <location>
        <begin position="1502"/>
        <end position="1523"/>
    </location>
</feature>
<dbReference type="EMBL" id="SGJD01001765">
    <property type="protein sequence ID" value="KAB0398340.1"/>
    <property type="molecule type" value="Genomic_DNA"/>
</dbReference>
<evidence type="ECO:0000313" key="11">
    <source>
        <dbReference type="Proteomes" id="UP000437017"/>
    </source>
</evidence>
<feature type="compositionally biased region" description="Basic and acidic residues" evidence="7">
    <location>
        <begin position="728"/>
        <end position="738"/>
    </location>
</feature>
<dbReference type="Gene3D" id="2.60.40.150">
    <property type="entry name" value="C2 domain"/>
    <property type="match status" value="2"/>
</dbReference>
<dbReference type="CDD" id="cd04020">
    <property type="entry name" value="C2B_SLP_1-2-3-4"/>
    <property type="match status" value="1"/>
</dbReference>
<feature type="compositionally biased region" description="Low complexity" evidence="7">
    <location>
        <begin position="309"/>
        <end position="322"/>
    </location>
</feature>
<dbReference type="InterPro" id="IPR010911">
    <property type="entry name" value="Rab_BD"/>
</dbReference>